<reference evidence="2" key="2">
    <citation type="journal article" date="2023" name="Microbiol Resour">
        <title>Decontamination and Annotation of the Draft Genome Sequence of the Oomycete Lagenidium giganteum ARSEF 373.</title>
        <authorList>
            <person name="Morgan W.R."/>
            <person name="Tartar A."/>
        </authorList>
    </citation>
    <scope>NUCLEOTIDE SEQUENCE</scope>
    <source>
        <strain evidence="2">ARSEF 373</strain>
    </source>
</reference>
<feature type="compositionally biased region" description="Polar residues" evidence="1">
    <location>
        <begin position="27"/>
        <end position="39"/>
    </location>
</feature>
<organism evidence="2 3">
    <name type="scientific">Lagenidium giganteum</name>
    <dbReference type="NCBI Taxonomy" id="4803"/>
    <lineage>
        <taxon>Eukaryota</taxon>
        <taxon>Sar</taxon>
        <taxon>Stramenopiles</taxon>
        <taxon>Oomycota</taxon>
        <taxon>Peronosporomycetes</taxon>
        <taxon>Pythiales</taxon>
        <taxon>Pythiaceae</taxon>
    </lineage>
</organism>
<dbReference type="EMBL" id="DAKRPA010000255">
    <property type="protein sequence ID" value="DAZ94361.1"/>
    <property type="molecule type" value="Genomic_DNA"/>
</dbReference>
<evidence type="ECO:0000313" key="2">
    <source>
        <dbReference type="EMBL" id="DAZ94361.1"/>
    </source>
</evidence>
<evidence type="ECO:0000256" key="1">
    <source>
        <dbReference type="SAM" id="MobiDB-lite"/>
    </source>
</evidence>
<sequence length="52" mass="5903">MWISGEALSQPTGYKAEWRFPSVLRRASQQSQFQPTHSKSATKARRSTRPAP</sequence>
<evidence type="ECO:0000313" key="3">
    <source>
        <dbReference type="Proteomes" id="UP001146120"/>
    </source>
</evidence>
<protein>
    <submittedName>
        <fullName evidence="2">Uncharacterized protein</fullName>
    </submittedName>
</protein>
<accession>A0AAV2YKC9</accession>
<feature type="compositionally biased region" description="Basic residues" evidence="1">
    <location>
        <begin position="40"/>
        <end position="52"/>
    </location>
</feature>
<reference evidence="2" key="1">
    <citation type="submission" date="2022-11" db="EMBL/GenBank/DDBJ databases">
        <authorList>
            <person name="Morgan W.R."/>
            <person name="Tartar A."/>
        </authorList>
    </citation>
    <scope>NUCLEOTIDE SEQUENCE</scope>
    <source>
        <strain evidence="2">ARSEF 373</strain>
    </source>
</reference>
<dbReference type="AlphaFoldDB" id="A0AAV2YKC9"/>
<name>A0AAV2YKC9_9STRA</name>
<feature type="region of interest" description="Disordered" evidence="1">
    <location>
        <begin position="26"/>
        <end position="52"/>
    </location>
</feature>
<proteinExistence type="predicted"/>
<gene>
    <name evidence="2" type="ORF">N0F65_000925</name>
</gene>
<keyword evidence="3" id="KW-1185">Reference proteome</keyword>
<comment type="caution">
    <text evidence="2">The sequence shown here is derived from an EMBL/GenBank/DDBJ whole genome shotgun (WGS) entry which is preliminary data.</text>
</comment>
<dbReference type="Proteomes" id="UP001146120">
    <property type="component" value="Unassembled WGS sequence"/>
</dbReference>